<keyword evidence="13" id="KW-0175">Coiled coil</keyword>
<evidence type="ECO:0000259" key="14">
    <source>
        <dbReference type="PROSITE" id="PS50089"/>
    </source>
</evidence>
<evidence type="ECO:0000256" key="4">
    <source>
        <dbReference type="ARBA" id="ARBA00012251"/>
    </source>
</evidence>
<proteinExistence type="inferred from homology"/>
<dbReference type="SMART" id="SM00647">
    <property type="entry name" value="IBR"/>
    <property type="match status" value="1"/>
</dbReference>
<dbReference type="InterPro" id="IPR002867">
    <property type="entry name" value="IBR_dom"/>
</dbReference>
<dbReference type="InterPro" id="IPR001876">
    <property type="entry name" value="Znf_RanBP2"/>
</dbReference>
<feature type="domain" description="RING-type" evidence="16">
    <location>
        <begin position="286"/>
        <end position="504"/>
    </location>
</feature>
<dbReference type="InterPro" id="IPR001841">
    <property type="entry name" value="Znf_RING"/>
</dbReference>
<evidence type="ECO:0000256" key="9">
    <source>
        <dbReference type="ARBA" id="ARBA00022771"/>
    </source>
</evidence>
<dbReference type="InterPro" id="IPR047557">
    <property type="entry name" value="Rcat_RBR_HOIL1"/>
</dbReference>
<dbReference type="GO" id="GO:0061630">
    <property type="term" value="F:ubiquitin protein ligase activity"/>
    <property type="evidence" value="ECO:0007669"/>
    <property type="project" value="UniProtKB-EC"/>
</dbReference>
<evidence type="ECO:0000256" key="8">
    <source>
        <dbReference type="ARBA" id="ARBA00022737"/>
    </source>
</evidence>
<feature type="domain" description="RanBP2-type" evidence="15">
    <location>
        <begin position="208"/>
        <end position="237"/>
    </location>
</feature>
<evidence type="ECO:0000256" key="7">
    <source>
        <dbReference type="ARBA" id="ARBA00022723"/>
    </source>
</evidence>
<dbReference type="InterPro" id="IPR017907">
    <property type="entry name" value="Znf_RING_CS"/>
</dbReference>
<dbReference type="STRING" id="282301.A0A267FR67"/>
<accession>A0A267FR67</accession>
<dbReference type="PANTHER" id="PTHR22770:SF13">
    <property type="entry name" value="RING-TYPE DOMAIN-CONTAINING PROTEIN"/>
    <property type="match status" value="1"/>
</dbReference>
<dbReference type="InterPro" id="IPR013083">
    <property type="entry name" value="Znf_RING/FYVE/PHD"/>
</dbReference>
<dbReference type="PROSITE" id="PS00518">
    <property type="entry name" value="ZF_RING_1"/>
    <property type="match status" value="1"/>
</dbReference>
<dbReference type="GO" id="GO:0008270">
    <property type="term" value="F:zinc ion binding"/>
    <property type="evidence" value="ECO:0007669"/>
    <property type="project" value="UniProtKB-KW"/>
</dbReference>
<evidence type="ECO:0000259" key="15">
    <source>
        <dbReference type="PROSITE" id="PS50199"/>
    </source>
</evidence>
<dbReference type="PANTHER" id="PTHR22770">
    <property type="entry name" value="UBIQUITIN CONJUGATING ENZYME 7 INTERACTING PROTEIN-RELATED"/>
    <property type="match status" value="1"/>
</dbReference>
<sequence>VCLPGPMSDSWRHRQQQLAGRLQSAVLAGDEAEAGQIVEQLCSGPAAGVQVYPDPDNGSLASSIEAVQLVSIVLQTRCARVSQPLHLAMPTVVDSVPVTIADLKRELLLRFDIPTRLQTCIVGQEIPPDEAPLNGLAAESETLAGCTSRLPASRLLVRVYVRAVGDWRPPPAELRSLKEAVCDAKGNCNRFELVNPVQSCPPPPSDSSPPGWDCPTCTFRNKPSRLGCEICSGEPPPGYEPVVEAEDEARRLQLEREFLEQQERQRSRNLSAHLALANCSLIPAKQDFECPICITDVSAECDADGIQLRDCGHEVCRECLRQHLLHADSMPVRCPHDQCQQTVTDSEANQLLTSQEFDRLQRLGLRQAEAVIPNTFHCVAPNCDAFVELAEDVNSFECMLCGLHNCVTCRASHPGVSCRRYQNQLRIDAKNNKEAQLNLTHLEKMVKSGEAMNCPNCQVFLQKKEGCDWLACSMCQTEICWATRGPRWGPGGKGDTSGGCKCRLNGRLCHPECQNCH</sequence>
<dbReference type="AlphaFoldDB" id="A0A267FR67"/>
<evidence type="ECO:0000256" key="11">
    <source>
        <dbReference type="ARBA" id="ARBA00022833"/>
    </source>
</evidence>
<protein>
    <recommendedName>
        <fullName evidence="5">RanBP-type and C3HC4-type zinc finger-containing protein 1</fullName>
        <ecNumber evidence="4">2.3.2.31</ecNumber>
    </recommendedName>
</protein>
<keyword evidence="11" id="KW-0862">Zinc</keyword>
<evidence type="ECO:0000256" key="1">
    <source>
        <dbReference type="ARBA" id="ARBA00001798"/>
    </source>
</evidence>
<feature type="coiled-coil region" evidence="13">
    <location>
        <begin position="242"/>
        <end position="269"/>
    </location>
</feature>
<dbReference type="Proteomes" id="UP000215902">
    <property type="component" value="Unassembled WGS sequence"/>
</dbReference>
<dbReference type="OrthoDB" id="261960at2759"/>
<keyword evidence="6" id="KW-0808">Transferase</keyword>
<comment type="catalytic activity">
    <reaction evidence="1">
        <text>[E2 ubiquitin-conjugating enzyme]-S-ubiquitinyl-L-cysteine + [acceptor protein]-L-lysine = [E2 ubiquitin-conjugating enzyme]-L-cysteine + [acceptor protein]-N(6)-ubiquitinyl-L-lysine.</text>
        <dbReference type="EC" id="2.3.2.31"/>
    </reaction>
</comment>
<organism evidence="17 18">
    <name type="scientific">Macrostomum lignano</name>
    <dbReference type="NCBI Taxonomy" id="282301"/>
    <lineage>
        <taxon>Eukaryota</taxon>
        <taxon>Metazoa</taxon>
        <taxon>Spiralia</taxon>
        <taxon>Lophotrochozoa</taxon>
        <taxon>Platyhelminthes</taxon>
        <taxon>Rhabditophora</taxon>
        <taxon>Macrostomorpha</taxon>
        <taxon>Macrostomida</taxon>
        <taxon>Macrostomidae</taxon>
        <taxon>Macrostomum</taxon>
    </lineage>
</organism>
<keyword evidence="18" id="KW-1185">Reference proteome</keyword>
<dbReference type="GO" id="GO:0043161">
    <property type="term" value="P:proteasome-mediated ubiquitin-dependent protein catabolic process"/>
    <property type="evidence" value="ECO:0007669"/>
    <property type="project" value="TreeGrafter"/>
</dbReference>
<keyword evidence="8" id="KW-0677">Repeat</keyword>
<evidence type="ECO:0000256" key="12">
    <source>
        <dbReference type="PROSITE-ProRule" id="PRU00322"/>
    </source>
</evidence>
<dbReference type="Gene3D" id="2.30.30.380">
    <property type="entry name" value="Zn-finger domain of Sec23/24"/>
    <property type="match status" value="1"/>
</dbReference>
<dbReference type="PROSITE" id="PS50199">
    <property type="entry name" value="ZF_RANBP2_2"/>
    <property type="match status" value="1"/>
</dbReference>
<comment type="pathway">
    <text evidence="2">Protein modification; protein ubiquitination.</text>
</comment>
<dbReference type="PROSITE" id="PS51873">
    <property type="entry name" value="TRIAD"/>
    <property type="match status" value="1"/>
</dbReference>
<dbReference type="Gene3D" id="3.30.40.10">
    <property type="entry name" value="Zinc/RING finger domain, C3HC4 (zinc finger)"/>
    <property type="match status" value="1"/>
</dbReference>
<dbReference type="CDD" id="cd20358">
    <property type="entry name" value="Rcat_RBR_HOIL1"/>
    <property type="match status" value="1"/>
</dbReference>
<dbReference type="Pfam" id="PF01485">
    <property type="entry name" value="IBR"/>
    <property type="match status" value="1"/>
</dbReference>
<evidence type="ECO:0000313" key="17">
    <source>
        <dbReference type="EMBL" id="PAA76243.1"/>
    </source>
</evidence>
<comment type="caution">
    <text evidence="17">The sequence shown here is derived from an EMBL/GenBank/DDBJ whole genome shotgun (WGS) entry which is preliminary data.</text>
</comment>
<dbReference type="Gene3D" id="1.20.120.1750">
    <property type="match status" value="1"/>
</dbReference>
<dbReference type="InterPro" id="IPR051628">
    <property type="entry name" value="LUBAC_E3_Ligases"/>
</dbReference>
<dbReference type="InterPro" id="IPR044066">
    <property type="entry name" value="TRIAD_supradom"/>
</dbReference>
<dbReference type="SMART" id="SM00547">
    <property type="entry name" value="ZnF_RBZ"/>
    <property type="match status" value="1"/>
</dbReference>
<keyword evidence="10" id="KW-0833">Ubl conjugation pathway</keyword>
<evidence type="ECO:0000256" key="5">
    <source>
        <dbReference type="ARBA" id="ARBA00017887"/>
    </source>
</evidence>
<dbReference type="GO" id="GO:0097039">
    <property type="term" value="P:protein linear polyubiquitination"/>
    <property type="evidence" value="ECO:0007669"/>
    <property type="project" value="TreeGrafter"/>
</dbReference>
<feature type="domain" description="RING-type" evidence="14">
    <location>
        <begin position="290"/>
        <end position="338"/>
    </location>
</feature>
<dbReference type="SUPFAM" id="SSF90209">
    <property type="entry name" value="Ran binding protein zinc finger-like"/>
    <property type="match status" value="1"/>
</dbReference>
<name>A0A267FR67_9PLAT</name>
<dbReference type="GO" id="GO:0071797">
    <property type="term" value="C:LUBAC complex"/>
    <property type="evidence" value="ECO:0007669"/>
    <property type="project" value="TreeGrafter"/>
</dbReference>
<dbReference type="PROSITE" id="PS50089">
    <property type="entry name" value="ZF_RING_2"/>
    <property type="match status" value="1"/>
</dbReference>
<evidence type="ECO:0000256" key="13">
    <source>
        <dbReference type="SAM" id="Coils"/>
    </source>
</evidence>
<evidence type="ECO:0000256" key="6">
    <source>
        <dbReference type="ARBA" id="ARBA00022679"/>
    </source>
</evidence>
<dbReference type="PROSITE" id="PS01358">
    <property type="entry name" value="ZF_RANBP2_1"/>
    <property type="match status" value="1"/>
</dbReference>
<gene>
    <name evidence="17" type="ORF">BOX15_Mlig014017g1</name>
</gene>
<evidence type="ECO:0000313" key="18">
    <source>
        <dbReference type="Proteomes" id="UP000215902"/>
    </source>
</evidence>
<evidence type="ECO:0000259" key="16">
    <source>
        <dbReference type="PROSITE" id="PS51873"/>
    </source>
</evidence>
<evidence type="ECO:0000256" key="10">
    <source>
        <dbReference type="ARBA" id="ARBA00022786"/>
    </source>
</evidence>
<dbReference type="EC" id="2.3.2.31" evidence="4"/>
<dbReference type="EMBL" id="NIVC01000835">
    <property type="protein sequence ID" value="PAA76243.1"/>
    <property type="molecule type" value="Genomic_DNA"/>
</dbReference>
<evidence type="ECO:0000256" key="2">
    <source>
        <dbReference type="ARBA" id="ARBA00004906"/>
    </source>
</evidence>
<dbReference type="InterPro" id="IPR036443">
    <property type="entry name" value="Znf_RanBP2_sf"/>
</dbReference>
<dbReference type="GO" id="GO:0043130">
    <property type="term" value="F:ubiquitin binding"/>
    <property type="evidence" value="ECO:0007669"/>
    <property type="project" value="TreeGrafter"/>
</dbReference>
<dbReference type="Pfam" id="PF00641">
    <property type="entry name" value="Zn_ribbon_RanBP"/>
    <property type="match status" value="1"/>
</dbReference>
<feature type="non-terminal residue" evidence="17">
    <location>
        <position position="1"/>
    </location>
</feature>
<keyword evidence="9 12" id="KW-0863">Zinc-finger</keyword>
<dbReference type="FunFam" id="1.20.120.1750:FF:000026">
    <property type="entry name" value="RANBP2-type and C3HC4-type zinc finger containing 1"/>
    <property type="match status" value="1"/>
</dbReference>
<comment type="similarity">
    <text evidence="3">Belongs to the RBR family.</text>
</comment>
<keyword evidence="7" id="KW-0479">Metal-binding</keyword>
<evidence type="ECO:0000256" key="3">
    <source>
        <dbReference type="ARBA" id="ARBA00008278"/>
    </source>
</evidence>
<reference evidence="17 18" key="1">
    <citation type="submission" date="2017-06" db="EMBL/GenBank/DDBJ databases">
        <title>A platform for efficient transgenesis in Macrostomum lignano, a flatworm model organism for stem cell research.</title>
        <authorList>
            <person name="Berezikov E."/>
        </authorList>
    </citation>
    <scope>NUCLEOTIDE SEQUENCE [LARGE SCALE GENOMIC DNA]</scope>
    <source>
        <strain evidence="17">DV1</strain>
        <tissue evidence="17">Whole organism</tissue>
    </source>
</reference>
<dbReference type="UniPathway" id="UPA00143"/>
<dbReference type="SUPFAM" id="SSF57850">
    <property type="entry name" value="RING/U-box"/>
    <property type="match status" value="3"/>
</dbReference>